<evidence type="ECO:0000313" key="2">
    <source>
        <dbReference type="Proteomes" id="UP000008021"/>
    </source>
</evidence>
<dbReference type="HOGENOM" id="CLU_2610108_0_0_1"/>
<reference evidence="1" key="2">
    <citation type="submission" date="2018-05" db="EMBL/GenBank/DDBJ databases">
        <title>OmerRS3 (Oryza meridionalis Reference Sequence Version 3).</title>
        <authorList>
            <person name="Zhang J."/>
            <person name="Kudrna D."/>
            <person name="Lee S."/>
            <person name="Talag J."/>
            <person name="Welchert J."/>
            <person name="Wing R.A."/>
        </authorList>
    </citation>
    <scope>NUCLEOTIDE SEQUENCE [LARGE SCALE GENOMIC DNA]</scope>
    <source>
        <strain evidence="1">cv. OR44</strain>
    </source>
</reference>
<sequence length="79" mass="8907">MTKLGVLKSASPQPWDTTNFLHYTMQKLGTEVKGNMVIVPEMTPTFDHISLAAQERYFAAFKQSRIMEAGSLSVSDKLW</sequence>
<organism evidence="1">
    <name type="scientific">Oryza meridionalis</name>
    <dbReference type="NCBI Taxonomy" id="40149"/>
    <lineage>
        <taxon>Eukaryota</taxon>
        <taxon>Viridiplantae</taxon>
        <taxon>Streptophyta</taxon>
        <taxon>Embryophyta</taxon>
        <taxon>Tracheophyta</taxon>
        <taxon>Spermatophyta</taxon>
        <taxon>Magnoliopsida</taxon>
        <taxon>Liliopsida</taxon>
        <taxon>Poales</taxon>
        <taxon>Poaceae</taxon>
        <taxon>BOP clade</taxon>
        <taxon>Oryzoideae</taxon>
        <taxon>Oryzeae</taxon>
        <taxon>Oryzinae</taxon>
        <taxon>Oryza</taxon>
    </lineage>
</organism>
<dbReference type="Gramene" id="OMERI06G00280.1">
    <property type="protein sequence ID" value="OMERI06G00280.1"/>
    <property type="gene ID" value="OMERI06G00280"/>
</dbReference>
<proteinExistence type="predicted"/>
<evidence type="ECO:0000313" key="1">
    <source>
        <dbReference type="EnsemblPlants" id="OMERI06G00280.1"/>
    </source>
</evidence>
<name>A0A0E0DVI3_9ORYZ</name>
<protein>
    <submittedName>
        <fullName evidence="1">Uncharacterized protein</fullName>
    </submittedName>
</protein>
<dbReference type="AlphaFoldDB" id="A0A0E0DVI3"/>
<reference evidence="1" key="1">
    <citation type="submission" date="2015-04" db="UniProtKB">
        <authorList>
            <consortium name="EnsemblPlants"/>
        </authorList>
    </citation>
    <scope>IDENTIFICATION</scope>
</reference>
<dbReference type="Proteomes" id="UP000008021">
    <property type="component" value="Chromosome 6"/>
</dbReference>
<keyword evidence="2" id="KW-1185">Reference proteome</keyword>
<accession>A0A0E0DVI3</accession>
<dbReference type="EnsemblPlants" id="OMERI06G00280.1">
    <property type="protein sequence ID" value="OMERI06G00280.1"/>
    <property type="gene ID" value="OMERI06G00280"/>
</dbReference>